<proteinExistence type="predicted"/>
<feature type="coiled-coil region" evidence="1">
    <location>
        <begin position="153"/>
        <end position="210"/>
    </location>
</feature>
<keyword evidence="1" id="KW-0175">Coiled coil</keyword>
<evidence type="ECO:0000313" key="2">
    <source>
        <dbReference type="EMBL" id="KAA6380348.1"/>
    </source>
</evidence>
<organism evidence="2 3">
    <name type="scientific">Streblomastix strix</name>
    <dbReference type="NCBI Taxonomy" id="222440"/>
    <lineage>
        <taxon>Eukaryota</taxon>
        <taxon>Metamonada</taxon>
        <taxon>Preaxostyla</taxon>
        <taxon>Oxymonadida</taxon>
        <taxon>Streblomastigidae</taxon>
        <taxon>Streblomastix</taxon>
    </lineage>
</organism>
<comment type="caution">
    <text evidence="2">The sequence shown here is derived from an EMBL/GenBank/DDBJ whole genome shotgun (WGS) entry which is preliminary data.</text>
</comment>
<evidence type="ECO:0000313" key="3">
    <source>
        <dbReference type="Proteomes" id="UP000324800"/>
    </source>
</evidence>
<dbReference type="AlphaFoldDB" id="A0A5J4VCP9"/>
<evidence type="ECO:0000256" key="1">
    <source>
        <dbReference type="SAM" id="Coils"/>
    </source>
</evidence>
<reference evidence="2 3" key="1">
    <citation type="submission" date="2019-03" db="EMBL/GenBank/DDBJ databases">
        <title>Single cell metagenomics reveals metabolic interactions within the superorganism composed of flagellate Streblomastix strix and complex community of Bacteroidetes bacteria on its surface.</title>
        <authorList>
            <person name="Treitli S.C."/>
            <person name="Kolisko M."/>
            <person name="Husnik F."/>
            <person name="Keeling P."/>
            <person name="Hampl V."/>
        </authorList>
    </citation>
    <scope>NUCLEOTIDE SEQUENCE [LARGE SCALE GENOMIC DNA]</scope>
    <source>
        <strain evidence="2">ST1C</strain>
    </source>
</reference>
<protein>
    <submittedName>
        <fullName evidence="2">Uncharacterized protein</fullName>
    </submittedName>
</protein>
<name>A0A5J4VCP9_9EUKA</name>
<dbReference type="EMBL" id="SNRW01007955">
    <property type="protein sequence ID" value="KAA6380348.1"/>
    <property type="molecule type" value="Genomic_DNA"/>
</dbReference>
<feature type="coiled-coil region" evidence="1">
    <location>
        <begin position="246"/>
        <end position="340"/>
    </location>
</feature>
<accession>A0A5J4VCP9</accession>
<dbReference type="Proteomes" id="UP000324800">
    <property type="component" value="Unassembled WGS sequence"/>
</dbReference>
<gene>
    <name evidence="2" type="ORF">EZS28_024126</name>
</gene>
<sequence>MKEKERKIAEEKIKRFETNLGQEFQKQVADNIHSRKIDISAQTELILQRTEGTAEALRRKWDELADEYFSNTLDPWLKDKNNFQRAQYIFHECKHLYSDSVQMQNKVLKETLYNIDQHAIEEQQALQKELSKTGQKAVLRTIGNDLNLFRWMKDEYERQMHELVESKNRALVNLEEKLRNQYEYKISDQKNKLEDKLQSIKNSHETELQQMKDMGGSNFVRKKDYEYLNQELIEATKLAADRLSRIDDLEHLTSDLQAEMQKIRENAENQRKQLLWAKENADQLLNSQKKELKDKQIIIQQLQDDQIQFQQDKGKQQQKIQEISKRLADLEQWKRKYLEEYAKRPSEEYLNSRVSELEKIVSARNLRVGQLASALSTVHGNPHAIVPLQLHIPIIVQDRKDLQDHKFLHRKRLKRVFIAAMWIQI</sequence>
<dbReference type="OrthoDB" id="10691476at2759"/>